<dbReference type="Proteomes" id="UP000005239">
    <property type="component" value="Unassembled WGS sequence"/>
</dbReference>
<gene>
    <name evidence="1" type="primary">WBGene00276981</name>
</gene>
<dbReference type="AlphaFoldDB" id="A0A2A6BYT9"/>
<dbReference type="EnsemblMetazoa" id="PPA38612.1">
    <property type="protein sequence ID" value="PPA38612.1"/>
    <property type="gene ID" value="WBGene00276981"/>
</dbReference>
<dbReference type="PANTHER" id="PTHR36939">
    <property type="entry name" value="PROTEIN CBG03389"/>
    <property type="match status" value="1"/>
</dbReference>
<dbReference type="OrthoDB" id="5835752at2759"/>
<organism evidence="1 2">
    <name type="scientific">Pristionchus pacificus</name>
    <name type="common">Parasitic nematode worm</name>
    <dbReference type="NCBI Taxonomy" id="54126"/>
    <lineage>
        <taxon>Eukaryota</taxon>
        <taxon>Metazoa</taxon>
        <taxon>Ecdysozoa</taxon>
        <taxon>Nematoda</taxon>
        <taxon>Chromadorea</taxon>
        <taxon>Rhabditida</taxon>
        <taxon>Rhabditina</taxon>
        <taxon>Diplogasteromorpha</taxon>
        <taxon>Diplogasteroidea</taxon>
        <taxon>Neodiplogasteridae</taxon>
        <taxon>Pristionchus</taxon>
    </lineage>
</organism>
<evidence type="ECO:0000313" key="1">
    <source>
        <dbReference type="EnsemblMetazoa" id="PPA38612.1"/>
    </source>
</evidence>
<accession>A0A2A6BYT9</accession>
<evidence type="ECO:0000313" key="2">
    <source>
        <dbReference type="Proteomes" id="UP000005239"/>
    </source>
</evidence>
<reference evidence="1" key="2">
    <citation type="submission" date="2022-06" db="UniProtKB">
        <authorList>
            <consortium name="EnsemblMetazoa"/>
        </authorList>
    </citation>
    <scope>IDENTIFICATION</scope>
    <source>
        <strain evidence="1">PS312</strain>
    </source>
</reference>
<name>A0A2A6BYT9_PRIPA</name>
<keyword evidence="2" id="KW-1185">Reference proteome</keyword>
<dbReference type="PANTHER" id="PTHR36939:SF1">
    <property type="entry name" value="UPAR_LY6 DOMAIN-CONTAINING PROTEIN"/>
    <property type="match status" value="1"/>
</dbReference>
<accession>A0A8R1YU99</accession>
<reference evidence="2" key="1">
    <citation type="journal article" date="2008" name="Nat. Genet.">
        <title>The Pristionchus pacificus genome provides a unique perspective on nematode lifestyle and parasitism.</title>
        <authorList>
            <person name="Dieterich C."/>
            <person name="Clifton S.W."/>
            <person name="Schuster L.N."/>
            <person name="Chinwalla A."/>
            <person name="Delehaunty K."/>
            <person name="Dinkelacker I."/>
            <person name="Fulton L."/>
            <person name="Fulton R."/>
            <person name="Godfrey J."/>
            <person name="Minx P."/>
            <person name="Mitreva M."/>
            <person name="Roeseler W."/>
            <person name="Tian H."/>
            <person name="Witte H."/>
            <person name="Yang S.P."/>
            <person name="Wilson R.K."/>
            <person name="Sommer R.J."/>
        </authorList>
    </citation>
    <scope>NUCLEOTIDE SEQUENCE [LARGE SCALE GENOMIC DNA]</scope>
    <source>
        <strain evidence="2">PS312</strain>
    </source>
</reference>
<proteinExistence type="predicted"/>
<protein>
    <submittedName>
        <fullName evidence="1">Uncharacterized protein</fullName>
    </submittedName>
</protein>
<sequence length="313" mass="34803">MNHIEGREGQSVYHSFIRTQFTLSTMLLPLLFLILPLISTQLQTRSCMTCASEGLRSRWFLTGLPTSSIIDSQFTSDCDGGISNSIQREPCSGPCYTYMFDDPDSRGDTPTVLFVRGCHDQMVGVVSDRLTSGGTQNGVFCEYDSSYSRPDSRGKIVSSKTLVEFCGTQEDACNKRSRFPSTSGVNDICTGSQYNNTLNGSPLYCYECSKNDWNCNENRCYKKYCGKSVVSMGNSYSIRKTCSNVNLLGLDNSCAYTDIVDTAGDISLNMKYTMCMCKDKQYCNSSPSFSSIFILLLSTLFSLQSTTLFIFNH</sequence>